<dbReference type="InterPro" id="IPR050190">
    <property type="entry name" value="UPF0213_domain"/>
</dbReference>
<comment type="caution">
    <text evidence="3">The sequence shown here is derived from an EMBL/GenBank/DDBJ whole genome shotgun (WGS) entry which is preliminary data.</text>
</comment>
<dbReference type="RefSeq" id="WP_183953613.1">
    <property type="nucleotide sequence ID" value="NZ_JACIEB010000001.1"/>
</dbReference>
<dbReference type="InterPro" id="IPR035901">
    <property type="entry name" value="GIY-YIG_endonuc_sf"/>
</dbReference>
<dbReference type="PANTHER" id="PTHR34477">
    <property type="entry name" value="UPF0213 PROTEIN YHBQ"/>
    <property type="match status" value="1"/>
</dbReference>
<dbReference type="SUPFAM" id="SSF82771">
    <property type="entry name" value="GIY-YIG endonuclease"/>
    <property type="match status" value="1"/>
</dbReference>
<keyword evidence="3" id="KW-0378">Hydrolase</keyword>
<dbReference type="PANTHER" id="PTHR34477:SF5">
    <property type="entry name" value="BSL5627 PROTEIN"/>
    <property type="match status" value="1"/>
</dbReference>
<dbReference type="PROSITE" id="PS50164">
    <property type="entry name" value="GIY_YIG"/>
    <property type="match status" value="1"/>
</dbReference>
<reference evidence="3 4" key="1">
    <citation type="submission" date="2020-08" db="EMBL/GenBank/DDBJ databases">
        <title>Genomic Encyclopedia of Type Strains, Phase IV (KMG-IV): sequencing the most valuable type-strain genomes for metagenomic binning, comparative biology and taxonomic classification.</title>
        <authorList>
            <person name="Goeker M."/>
        </authorList>
    </citation>
    <scope>NUCLEOTIDE SEQUENCE [LARGE SCALE GENOMIC DNA]</scope>
    <source>
        <strain evidence="3 4">DSM 29348</strain>
    </source>
</reference>
<keyword evidence="4" id="KW-1185">Reference proteome</keyword>
<dbReference type="AlphaFoldDB" id="A0A7W6DDJ6"/>
<dbReference type="CDD" id="cd10448">
    <property type="entry name" value="GIY-YIG_unchar_3"/>
    <property type="match status" value="1"/>
</dbReference>
<organism evidence="3 4">
    <name type="scientific">Sphingobium fontiphilum</name>
    <dbReference type="NCBI Taxonomy" id="944425"/>
    <lineage>
        <taxon>Bacteria</taxon>
        <taxon>Pseudomonadati</taxon>
        <taxon>Pseudomonadota</taxon>
        <taxon>Alphaproteobacteria</taxon>
        <taxon>Sphingomonadales</taxon>
        <taxon>Sphingomonadaceae</taxon>
        <taxon>Sphingobium</taxon>
    </lineage>
</organism>
<evidence type="ECO:0000313" key="4">
    <source>
        <dbReference type="Proteomes" id="UP000552757"/>
    </source>
</evidence>
<gene>
    <name evidence="3" type="ORF">GGR44_000235</name>
</gene>
<keyword evidence="3" id="KW-0540">Nuclease</keyword>
<dbReference type="Proteomes" id="UP000552757">
    <property type="component" value="Unassembled WGS sequence"/>
</dbReference>
<protein>
    <submittedName>
        <fullName evidence="3">Putative endonuclease</fullName>
    </submittedName>
</protein>
<keyword evidence="3" id="KW-0255">Endonuclease</keyword>
<evidence type="ECO:0000259" key="2">
    <source>
        <dbReference type="PROSITE" id="PS50164"/>
    </source>
</evidence>
<name>A0A7W6DDJ6_9SPHN</name>
<evidence type="ECO:0000256" key="1">
    <source>
        <dbReference type="ARBA" id="ARBA00007435"/>
    </source>
</evidence>
<dbReference type="Gene3D" id="3.40.1440.10">
    <property type="entry name" value="GIY-YIG endonuclease"/>
    <property type="match status" value="1"/>
</dbReference>
<dbReference type="InterPro" id="IPR000305">
    <property type="entry name" value="GIY-YIG_endonuc"/>
</dbReference>
<comment type="similarity">
    <text evidence="1">Belongs to the UPF0213 family.</text>
</comment>
<feature type="domain" description="GIY-YIG" evidence="2">
    <location>
        <begin position="1"/>
        <end position="70"/>
    </location>
</feature>
<dbReference type="GO" id="GO:0004519">
    <property type="term" value="F:endonuclease activity"/>
    <property type="evidence" value="ECO:0007669"/>
    <property type="project" value="UniProtKB-KW"/>
</dbReference>
<dbReference type="Pfam" id="PF01541">
    <property type="entry name" value="GIY-YIG"/>
    <property type="match status" value="1"/>
</dbReference>
<proteinExistence type="inferred from homology"/>
<accession>A0A7W6DDJ6</accession>
<sequence>MASRRNGALYLGVTSDLAGRTYQHRNALVEGFTKRYGCTMLVWFEYYDDLQEARLRELQMKKWKRAWKIELIERGNPQWRDLFETLF</sequence>
<evidence type="ECO:0000313" key="3">
    <source>
        <dbReference type="EMBL" id="MBB3980604.1"/>
    </source>
</evidence>
<dbReference type="EMBL" id="JACIEB010000001">
    <property type="protein sequence ID" value="MBB3980604.1"/>
    <property type="molecule type" value="Genomic_DNA"/>
</dbReference>